<dbReference type="SMART" id="SM00066">
    <property type="entry name" value="GAL4"/>
    <property type="match status" value="1"/>
</dbReference>
<feature type="region of interest" description="Disordered" evidence="7">
    <location>
        <begin position="126"/>
        <end position="147"/>
    </location>
</feature>
<keyword evidence="4" id="KW-0804">Transcription</keyword>
<dbReference type="CDD" id="cd12148">
    <property type="entry name" value="fungal_TF_MHR"/>
    <property type="match status" value="1"/>
</dbReference>
<evidence type="ECO:0000256" key="3">
    <source>
        <dbReference type="ARBA" id="ARBA00023015"/>
    </source>
</evidence>
<proteinExistence type="predicted"/>
<feature type="region of interest" description="Disordered" evidence="7">
    <location>
        <begin position="1"/>
        <end position="27"/>
    </location>
</feature>
<evidence type="ECO:0000256" key="5">
    <source>
        <dbReference type="ARBA" id="ARBA00023242"/>
    </source>
</evidence>
<feature type="compositionally biased region" description="Low complexity" evidence="7">
    <location>
        <begin position="7"/>
        <end position="27"/>
    </location>
</feature>
<evidence type="ECO:0000313" key="10">
    <source>
        <dbReference type="Proteomes" id="UP000559256"/>
    </source>
</evidence>
<evidence type="ECO:0000256" key="4">
    <source>
        <dbReference type="ARBA" id="ARBA00023163"/>
    </source>
</evidence>
<dbReference type="CDD" id="cd00067">
    <property type="entry name" value="GAL4"/>
    <property type="match status" value="1"/>
</dbReference>
<keyword evidence="3" id="KW-0805">Transcription regulation</keyword>
<evidence type="ECO:0000256" key="7">
    <source>
        <dbReference type="SAM" id="MobiDB-lite"/>
    </source>
</evidence>
<dbReference type="InterPro" id="IPR050815">
    <property type="entry name" value="TF_fung"/>
</dbReference>
<evidence type="ECO:0000259" key="8">
    <source>
        <dbReference type="PROSITE" id="PS50048"/>
    </source>
</evidence>
<dbReference type="AlphaFoldDB" id="A0A8H5FPF7"/>
<dbReference type="GO" id="GO:0005634">
    <property type="term" value="C:nucleus"/>
    <property type="evidence" value="ECO:0007669"/>
    <property type="project" value="UniProtKB-SubCell"/>
</dbReference>
<dbReference type="EMBL" id="JAACJM010000127">
    <property type="protein sequence ID" value="KAF5344291.1"/>
    <property type="molecule type" value="Genomic_DNA"/>
</dbReference>
<gene>
    <name evidence="9" type="ORF">D9758_012320</name>
</gene>
<dbReference type="Proteomes" id="UP000559256">
    <property type="component" value="Unassembled WGS sequence"/>
</dbReference>
<dbReference type="Gene3D" id="4.10.240.10">
    <property type="entry name" value="Zn(2)-C6 fungal-type DNA-binding domain"/>
    <property type="match status" value="1"/>
</dbReference>
<organism evidence="9 10">
    <name type="scientific">Tetrapyrgos nigripes</name>
    <dbReference type="NCBI Taxonomy" id="182062"/>
    <lineage>
        <taxon>Eukaryota</taxon>
        <taxon>Fungi</taxon>
        <taxon>Dikarya</taxon>
        <taxon>Basidiomycota</taxon>
        <taxon>Agaricomycotina</taxon>
        <taxon>Agaricomycetes</taxon>
        <taxon>Agaricomycetidae</taxon>
        <taxon>Agaricales</taxon>
        <taxon>Marasmiineae</taxon>
        <taxon>Marasmiaceae</taxon>
        <taxon>Tetrapyrgos</taxon>
    </lineage>
</organism>
<keyword evidence="2" id="KW-0479">Metal-binding</keyword>
<evidence type="ECO:0000256" key="6">
    <source>
        <dbReference type="SAM" id="Coils"/>
    </source>
</evidence>
<dbReference type="OrthoDB" id="2309723at2759"/>
<protein>
    <recommendedName>
        <fullName evidence="8">Zn(2)-C6 fungal-type domain-containing protein</fullName>
    </recommendedName>
</protein>
<reference evidence="9 10" key="1">
    <citation type="journal article" date="2020" name="ISME J.">
        <title>Uncovering the hidden diversity of litter-decomposition mechanisms in mushroom-forming fungi.</title>
        <authorList>
            <person name="Floudas D."/>
            <person name="Bentzer J."/>
            <person name="Ahren D."/>
            <person name="Johansson T."/>
            <person name="Persson P."/>
            <person name="Tunlid A."/>
        </authorList>
    </citation>
    <scope>NUCLEOTIDE SEQUENCE [LARGE SCALE GENOMIC DNA]</scope>
    <source>
        <strain evidence="9 10">CBS 291.85</strain>
    </source>
</reference>
<dbReference type="InterPro" id="IPR001138">
    <property type="entry name" value="Zn2Cys6_DnaBD"/>
</dbReference>
<dbReference type="SUPFAM" id="SSF57701">
    <property type="entry name" value="Zn2/Cys6 DNA-binding domain"/>
    <property type="match status" value="1"/>
</dbReference>
<keyword evidence="6" id="KW-0175">Coiled coil</keyword>
<feature type="coiled-coil region" evidence="6">
    <location>
        <begin position="63"/>
        <end position="90"/>
    </location>
</feature>
<feature type="domain" description="Zn(2)-C6 fungal-type" evidence="8">
    <location>
        <begin position="29"/>
        <end position="62"/>
    </location>
</feature>
<dbReference type="GO" id="GO:0008270">
    <property type="term" value="F:zinc ion binding"/>
    <property type="evidence" value="ECO:0007669"/>
    <property type="project" value="InterPro"/>
</dbReference>
<dbReference type="InterPro" id="IPR036864">
    <property type="entry name" value="Zn2-C6_fun-type_DNA-bd_sf"/>
</dbReference>
<evidence type="ECO:0000313" key="9">
    <source>
        <dbReference type="EMBL" id="KAF5344291.1"/>
    </source>
</evidence>
<evidence type="ECO:0000256" key="2">
    <source>
        <dbReference type="ARBA" id="ARBA00022723"/>
    </source>
</evidence>
<accession>A0A8H5FPF7</accession>
<dbReference type="Pfam" id="PF00172">
    <property type="entry name" value="Zn_clus"/>
    <property type="match status" value="1"/>
</dbReference>
<comment type="caution">
    <text evidence="9">The sequence shown here is derived from an EMBL/GenBank/DDBJ whole genome shotgun (WGS) entry which is preliminary data.</text>
</comment>
<evidence type="ECO:0000256" key="1">
    <source>
        <dbReference type="ARBA" id="ARBA00004123"/>
    </source>
</evidence>
<keyword evidence="10" id="KW-1185">Reference proteome</keyword>
<keyword evidence="5" id="KW-0539">Nucleus</keyword>
<dbReference type="PANTHER" id="PTHR47338">
    <property type="entry name" value="ZN(II)2CYS6 TRANSCRIPTION FACTOR (EUROFUNG)-RELATED"/>
    <property type="match status" value="1"/>
</dbReference>
<dbReference type="PANTHER" id="PTHR47338:SF29">
    <property type="entry name" value="ZN(2)-C6 FUNGAL-TYPE DOMAIN-CONTAINING PROTEIN"/>
    <property type="match status" value="1"/>
</dbReference>
<dbReference type="PROSITE" id="PS50048">
    <property type="entry name" value="ZN2_CY6_FUNGAL_2"/>
    <property type="match status" value="1"/>
</dbReference>
<comment type="subcellular location">
    <subcellularLocation>
        <location evidence="1">Nucleus</location>
    </subcellularLocation>
</comment>
<dbReference type="GO" id="GO:0000981">
    <property type="term" value="F:DNA-binding transcription factor activity, RNA polymerase II-specific"/>
    <property type="evidence" value="ECO:0007669"/>
    <property type="project" value="InterPro"/>
</dbReference>
<name>A0A8H5FPF7_9AGAR</name>
<sequence>MTTSLNRASGSGSYSASSRAASSLQRGRACGNCRKRKIKCDGQRPMCGQCVKSARPGDTCEYADAGRTRAQMLEENISRLEARIRELEEPLDENSVKLHSPYVQIQGRSSSWPASVVASTEAISPIASTSASPSPPPSSSSHSEAAFQEEPPADVVRLLLQSFLPHSMEFGFFLNIARFRDSALLPLPLGHYARPAPALLSTVYLLGMHLLAGSSKTDSHNYGAQENAFLSRALLHVANVLSSSHPHRILHGIQSEILLSTYFFRAGRILEGKYHLTAATSLTLGAGFHRIRSGNAGISSSLNLLSVATPFLPAPADHIEEGERINAFWTTFALCNTWTVAIGSPLSSVVFESHGSKIDTPWPLDMHQYEQVEFNFLSQNVQWRSWVKVQEAYGQTILPFQERLPQDLRGSSTVQNFLNQQPSLQSEYSTQAMYAKASILLDRADTVAALFRANVEPEERSHLIQTFTSLDPLIDNFRSTLFTVLPMSRTPTSSPFFGTVLLTHTLAYSATINLHSPFVNDDHRSRSKSLKAAEGCVELLRQVDMGSIEQVNPLLGCLWTGVCKVLIDEISRVKAVGAGWASPASGSSREENELVEMLEKVFATMAVFSIESPLMGYQLAKIQETYQDSTRM</sequence>